<keyword evidence="1" id="KW-0472">Membrane</keyword>
<dbReference type="InterPro" id="IPR016024">
    <property type="entry name" value="ARM-type_fold"/>
</dbReference>
<accession>A0A0F9TG78</accession>
<reference evidence="2" key="1">
    <citation type="journal article" date="2015" name="Nature">
        <title>Complex archaea that bridge the gap between prokaryotes and eukaryotes.</title>
        <authorList>
            <person name="Spang A."/>
            <person name="Saw J.H."/>
            <person name="Jorgensen S.L."/>
            <person name="Zaremba-Niedzwiedzka K."/>
            <person name="Martijn J."/>
            <person name="Lind A.E."/>
            <person name="van Eijk R."/>
            <person name="Schleper C."/>
            <person name="Guy L."/>
            <person name="Ettema T.J."/>
        </authorList>
    </citation>
    <scope>NUCLEOTIDE SEQUENCE</scope>
</reference>
<comment type="caution">
    <text evidence="2">The sequence shown here is derived from an EMBL/GenBank/DDBJ whole genome shotgun (WGS) entry which is preliminary data.</text>
</comment>
<feature type="transmembrane region" description="Helical" evidence="1">
    <location>
        <begin position="164"/>
        <end position="185"/>
    </location>
</feature>
<keyword evidence="1" id="KW-1133">Transmembrane helix</keyword>
<feature type="transmembrane region" description="Helical" evidence="1">
    <location>
        <begin position="226"/>
        <end position="244"/>
    </location>
</feature>
<evidence type="ECO:0000313" key="2">
    <source>
        <dbReference type="EMBL" id="KKN47976.1"/>
    </source>
</evidence>
<gene>
    <name evidence="2" type="ORF">LCGC14_0657600</name>
</gene>
<feature type="transmembrane region" description="Helical" evidence="1">
    <location>
        <begin position="139"/>
        <end position="158"/>
    </location>
</feature>
<feature type="transmembrane region" description="Helical" evidence="1">
    <location>
        <begin position="87"/>
        <end position="111"/>
    </location>
</feature>
<sequence length="784" mass="90845">MKSLILEILLSIIFFIFFVIGFYIIYRQVALIRKGEFRNRDRLQCTIYGFIFSLSVMVVVALAFTFITNTEDFWGGTTPPDLNPLFLLIPFTCCLIYITIYPLIDFLFIAISKESDEGLTPFHKFISLKVINRFKSKSLAIIISILFYLLVFILPPLLFTFSGLPFIMIWITWILIYPLMILTFYGSKGYIAGVSNVYYHIPNISRSVFINFEDYKRGTKQILSDPGPYIILGLMLFVFVWAWISLFQTIAFFFTGSLAISTMSSVFVFVTLFFGIIGYFTRFWGRKVKYRGIDIYFAAYLMASIGINVLINFLIVNQNKLLSTFNLWNLTIQIIPSYLSFAWAAIIEEIVLIIFTTYFFLNRNSNFIKNIRKSKITECGQIFDPIPLFNFIKNRDPEIRKYAEETLLLMFERIPLKEDVNLNEWKFKNSILDGVCDNHTNYRRICCQVLAQLENDVPNIIVPWIIESLDSPNYEKNIPILKSLLKADIDILNKIPLEKILNLLNDPEWRMKLLGLKLYSRLCKKDNDLISKLNFKKFINDPVDKIQIEILNIFSESSLSLPYNIVIEKIFYSNNEVRAAAINNLKNISIDGFKEEIFSKIIPLMENPSSLVRASIFDIIARIGKFKKNKIPILPLLEGLVDFNEDVRNSSVLSLDRYYKEESSLLDLDEIIKKIDPTNPDTLISIISLLGRLWKHNPKKILTNLLIFIKFENKQLRIIISNILIERYNENPDLIIQQLIKIPDVSGYITKGIIAETIIKIGKADPISVIPTLIQFLENQNIDI</sequence>
<dbReference type="Gene3D" id="1.25.10.10">
    <property type="entry name" value="Leucine-rich Repeat Variant"/>
    <property type="match status" value="2"/>
</dbReference>
<feature type="non-terminal residue" evidence="2">
    <location>
        <position position="784"/>
    </location>
</feature>
<dbReference type="EMBL" id="LAZR01001247">
    <property type="protein sequence ID" value="KKN47976.1"/>
    <property type="molecule type" value="Genomic_DNA"/>
</dbReference>
<dbReference type="InterPro" id="IPR011989">
    <property type="entry name" value="ARM-like"/>
</dbReference>
<feature type="transmembrane region" description="Helical" evidence="1">
    <location>
        <begin position="250"/>
        <end position="281"/>
    </location>
</feature>
<dbReference type="SUPFAM" id="SSF48371">
    <property type="entry name" value="ARM repeat"/>
    <property type="match status" value="1"/>
</dbReference>
<keyword evidence="1" id="KW-0812">Transmembrane</keyword>
<name>A0A0F9TG78_9ZZZZ</name>
<feature type="transmembrane region" description="Helical" evidence="1">
    <location>
        <begin position="6"/>
        <end position="26"/>
    </location>
</feature>
<evidence type="ECO:0000256" key="1">
    <source>
        <dbReference type="SAM" id="Phobius"/>
    </source>
</evidence>
<proteinExistence type="predicted"/>
<feature type="transmembrane region" description="Helical" evidence="1">
    <location>
        <begin position="47"/>
        <end position="67"/>
    </location>
</feature>
<organism evidence="2">
    <name type="scientific">marine sediment metagenome</name>
    <dbReference type="NCBI Taxonomy" id="412755"/>
    <lineage>
        <taxon>unclassified sequences</taxon>
        <taxon>metagenomes</taxon>
        <taxon>ecological metagenomes</taxon>
    </lineage>
</organism>
<feature type="transmembrane region" description="Helical" evidence="1">
    <location>
        <begin position="293"/>
        <end position="315"/>
    </location>
</feature>
<feature type="transmembrane region" description="Helical" evidence="1">
    <location>
        <begin position="335"/>
        <end position="361"/>
    </location>
</feature>
<dbReference type="AlphaFoldDB" id="A0A0F9TG78"/>
<evidence type="ECO:0008006" key="3">
    <source>
        <dbReference type="Google" id="ProtNLM"/>
    </source>
</evidence>
<protein>
    <recommendedName>
        <fullName evidence="3">HEAT repeat domain-containing protein</fullName>
    </recommendedName>
</protein>